<evidence type="ECO:0000259" key="3">
    <source>
        <dbReference type="PROSITE" id="PS50033"/>
    </source>
</evidence>
<comment type="caution">
    <text evidence="4">The sequence shown here is derived from an EMBL/GenBank/DDBJ whole genome shotgun (WGS) entry which is preliminary data.</text>
</comment>
<dbReference type="Pfam" id="PF00789">
    <property type="entry name" value="UBX"/>
    <property type="match status" value="1"/>
</dbReference>
<proteinExistence type="predicted"/>
<protein>
    <submittedName>
        <fullName evidence="4">Plant UBX domain-containing 8-like isoform X1</fullName>
    </submittedName>
</protein>
<gene>
    <name evidence="4" type="ORF">OLEA9_A050096</name>
</gene>
<dbReference type="EMBL" id="CACTIH010007297">
    <property type="protein sequence ID" value="CAA3008415.1"/>
    <property type="molecule type" value="Genomic_DNA"/>
</dbReference>
<dbReference type="SUPFAM" id="SSF46934">
    <property type="entry name" value="UBA-like"/>
    <property type="match status" value="1"/>
</dbReference>
<dbReference type="InterPro" id="IPR009060">
    <property type="entry name" value="UBA-like_sf"/>
</dbReference>
<dbReference type="AlphaFoldDB" id="A0A8S0TTW9"/>
<feature type="compositionally biased region" description="Basic and acidic residues" evidence="2">
    <location>
        <begin position="475"/>
        <end position="495"/>
    </location>
</feature>
<feature type="compositionally biased region" description="Polar residues" evidence="2">
    <location>
        <begin position="305"/>
        <end position="323"/>
    </location>
</feature>
<dbReference type="PANTHER" id="PTHR23322">
    <property type="entry name" value="FAS-ASSOCIATED PROTEIN"/>
    <property type="match status" value="1"/>
</dbReference>
<dbReference type="InterPro" id="IPR029071">
    <property type="entry name" value="Ubiquitin-like_domsf"/>
</dbReference>
<keyword evidence="1" id="KW-0833">Ubl conjugation pathway</keyword>
<dbReference type="Gene3D" id="1.10.8.10">
    <property type="entry name" value="DNA helicase RuvA subunit, C-terminal domain"/>
    <property type="match status" value="1"/>
</dbReference>
<feature type="region of interest" description="Disordered" evidence="2">
    <location>
        <begin position="72"/>
        <end position="91"/>
    </location>
</feature>
<name>A0A8S0TTW9_OLEEU</name>
<dbReference type="CDD" id="cd01767">
    <property type="entry name" value="UBX"/>
    <property type="match status" value="1"/>
</dbReference>
<dbReference type="Proteomes" id="UP000594638">
    <property type="component" value="Unassembled WGS sequence"/>
</dbReference>
<reference evidence="4 5" key="1">
    <citation type="submission" date="2019-12" db="EMBL/GenBank/DDBJ databases">
        <authorList>
            <person name="Alioto T."/>
            <person name="Alioto T."/>
            <person name="Gomez Garrido J."/>
        </authorList>
    </citation>
    <scope>NUCLEOTIDE SEQUENCE [LARGE SCALE GENOMIC DNA]</scope>
</reference>
<organism evidence="4 5">
    <name type="scientific">Olea europaea subsp. europaea</name>
    <dbReference type="NCBI Taxonomy" id="158383"/>
    <lineage>
        <taxon>Eukaryota</taxon>
        <taxon>Viridiplantae</taxon>
        <taxon>Streptophyta</taxon>
        <taxon>Embryophyta</taxon>
        <taxon>Tracheophyta</taxon>
        <taxon>Spermatophyta</taxon>
        <taxon>Magnoliopsida</taxon>
        <taxon>eudicotyledons</taxon>
        <taxon>Gunneridae</taxon>
        <taxon>Pentapetalae</taxon>
        <taxon>asterids</taxon>
        <taxon>lamiids</taxon>
        <taxon>Lamiales</taxon>
        <taxon>Oleaceae</taxon>
        <taxon>Oleeae</taxon>
        <taxon>Olea</taxon>
    </lineage>
</organism>
<dbReference type="Pfam" id="PF14555">
    <property type="entry name" value="UBA_4"/>
    <property type="match status" value="1"/>
</dbReference>
<dbReference type="PANTHER" id="PTHR23322:SF93">
    <property type="entry name" value="UBX DOMAIN-CONTAINING PROTEIN 8"/>
    <property type="match status" value="1"/>
</dbReference>
<dbReference type="SMART" id="SM00166">
    <property type="entry name" value="UBX"/>
    <property type="match status" value="1"/>
</dbReference>
<feature type="domain" description="UBX" evidence="3">
    <location>
        <begin position="511"/>
        <end position="589"/>
    </location>
</feature>
<keyword evidence="5" id="KW-1185">Reference proteome</keyword>
<dbReference type="Gene3D" id="3.10.20.90">
    <property type="entry name" value="Phosphatidylinositol 3-kinase Catalytic Subunit, Chain A, domain 1"/>
    <property type="match status" value="1"/>
</dbReference>
<dbReference type="PROSITE" id="PS50033">
    <property type="entry name" value="UBX"/>
    <property type="match status" value="1"/>
</dbReference>
<dbReference type="CDD" id="cd14351">
    <property type="entry name" value="UBA_Ubx1_like"/>
    <property type="match status" value="1"/>
</dbReference>
<feature type="region of interest" description="Disordered" evidence="2">
    <location>
        <begin position="475"/>
        <end position="516"/>
    </location>
</feature>
<feature type="region of interest" description="Disordered" evidence="2">
    <location>
        <begin position="299"/>
        <end position="328"/>
    </location>
</feature>
<dbReference type="GO" id="GO:0043130">
    <property type="term" value="F:ubiquitin binding"/>
    <property type="evidence" value="ECO:0007669"/>
    <property type="project" value="TreeGrafter"/>
</dbReference>
<dbReference type="OrthoDB" id="1920064at2759"/>
<evidence type="ECO:0000256" key="1">
    <source>
        <dbReference type="ARBA" id="ARBA00022786"/>
    </source>
</evidence>
<evidence type="ECO:0000313" key="4">
    <source>
        <dbReference type="EMBL" id="CAA3008415.1"/>
    </source>
</evidence>
<dbReference type="Gramene" id="OE9A050096T3">
    <property type="protein sequence ID" value="OE9A050096C3"/>
    <property type="gene ID" value="OE9A050096"/>
</dbReference>
<accession>A0A8S0TTW9</accession>
<feature type="region of interest" description="Disordered" evidence="2">
    <location>
        <begin position="342"/>
        <end position="376"/>
    </location>
</feature>
<feature type="region of interest" description="Disordered" evidence="2">
    <location>
        <begin position="124"/>
        <end position="189"/>
    </location>
</feature>
<evidence type="ECO:0000256" key="2">
    <source>
        <dbReference type="SAM" id="MobiDB-lite"/>
    </source>
</evidence>
<dbReference type="InterPro" id="IPR001012">
    <property type="entry name" value="UBX_dom"/>
</dbReference>
<sequence>MARPNQEEIETFMSITGVSEATAIQKLEENYGNLNEAVNAHFSAGDRTITNQASFVAPHDDVMDIDDPVQVESHRPPFSSAPSAGDANPFSLLDPNFTRHDRGTDFASGSPFIPRRREVRQIHNEVKDGNGPSGDSGSVPPIEDVTESAHDLGPEIRGTLIVDDDEDGDDNVPNGPNTRDARHHEPDNAILGANFHPTHTRSSAPTMVDEVSYSNDIEEEMVQAAIEASKQDVAMTEQQFDNNGDLRDPIRQPGRLHPEDDEFAHAVSLSLKTAEQEKVLQEGKIEALDLEAEKSADMEQLGKLKSSSGRQSRLEIGSSSFQNEAEDVEVQPLVRQRNRPLSSDSLEGVEVTPPPTLRDNLHQSLRNGSVFPSDEWGGISSEEHDEAVMLEAAMFGGVPEGSGHNVPYAPHELMQNDLDRSMGLHRRHIPHPPSPSLAAQRLIREQQDDEFLAALQADREKELKAKEEAEAAIAEERQKEEEMRRMLEEEQELKRQLAAKEASLPQEPTPDDGNAVTLLVRMPDGSRMGRRFLKSDKLQYLFDFIDVGRLVKPHTYRLVRPFPRHAFSDGESTSTLNELGLTSKQEALYLELI</sequence>
<dbReference type="SUPFAM" id="SSF54236">
    <property type="entry name" value="Ubiquitin-like"/>
    <property type="match status" value="1"/>
</dbReference>
<evidence type="ECO:0000313" key="5">
    <source>
        <dbReference type="Proteomes" id="UP000594638"/>
    </source>
</evidence>
<dbReference type="InterPro" id="IPR050730">
    <property type="entry name" value="UBX_domain-protein"/>
</dbReference>